<dbReference type="Gene3D" id="3.40.50.1820">
    <property type="entry name" value="alpha/beta hydrolase"/>
    <property type="match status" value="1"/>
</dbReference>
<evidence type="ECO:0000256" key="1">
    <source>
        <dbReference type="ARBA" id="ARBA00005622"/>
    </source>
</evidence>
<dbReference type="OrthoDB" id="9784036at2"/>
<dbReference type="AlphaFoldDB" id="A0A1G5NTM8"/>
<gene>
    <name evidence="3" type="ORF">SAMN03080610_02633</name>
</gene>
<evidence type="ECO:0000313" key="3">
    <source>
        <dbReference type="EMBL" id="SCZ40707.1"/>
    </source>
</evidence>
<dbReference type="PANTHER" id="PTHR40841:SF2">
    <property type="entry name" value="SIDEROPHORE-DEGRADING ESTERASE (EUROFUNG)"/>
    <property type="match status" value="1"/>
</dbReference>
<sequence length="290" mass="32359">MKREQHAWDPPQVSATPVRADGCSRCRLVSNEGQAYNIFLYRPDAPSPVTGYPTLFLLDADTDFLLVAETIRRLSRRPAATGVPPLVVAGIGFPEQERDLYRYFDLTEGPPAHDPFLRPHEARFGGASVFAQFLQTTVASYVASVVPIDPVKSVLFGHSLAGFFVLDRLTHEPRRYFGSIAISPSIWWNRAHLMAALPAIGAAGSLYAAIGEWEEELAPWQRTALASPRYTSIRHERRMVSNFRELGDRLTNSAAIFPALFETYPDEDHASVLAASLARALRFIFTKQRD</sequence>
<dbReference type="STRING" id="1120955.SAMN03080610_02633"/>
<protein>
    <recommendedName>
        <fullName evidence="5">Esterase</fullName>
    </recommendedName>
</protein>
<comment type="similarity">
    <text evidence="1">Belongs to the esterase D family.</text>
</comment>
<dbReference type="PANTHER" id="PTHR40841">
    <property type="entry name" value="SIDEROPHORE TRIACETYLFUSARININE C ESTERASE"/>
    <property type="match status" value="1"/>
</dbReference>
<keyword evidence="2" id="KW-0378">Hydrolase</keyword>
<evidence type="ECO:0000256" key="2">
    <source>
        <dbReference type="ARBA" id="ARBA00022801"/>
    </source>
</evidence>
<dbReference type="GO" id="GO:0016788">
    <property type="term" value="F:hydrolase activity, acting on ester bonds"/>
    <property type="evidence" value="ECO:0007669"/>
    <property type="project" value="TreeGrafter"/>
</dbReference>
<dbReference type="SUPFAM" id="SSF53474">
    <property type="entry name" value="alpha/beta-Hydrolases"/>
    <property type="match status" value="1"/>
</dbReference>
<dbReference type="Pfam" id="PF00756">
    <property type="entry name" value="Esterase"/>
    <property type="match status" value="1"/>
</dbReference>
<name>A0A1G5NTM8_AFIMA</name>
<dbReference type="InterPro" id="IPR052558">
    <property type="entry name" value="Siderophore_Hydrolase_D"/>
</dbReference>
<accession>A0A1G5NTM8</accession>
<keyword evidence="4" id="KW-1185">Reference proteome</keyword>
<reference evidence="3 4" key="1">
    <citation type="submission" date="2016-10" db="EMBL/GenBank/DDBJ databases">
        <authorList>
            <person name="de Groot N.N."/>
        </authorList>
    </citation>
    <scope>NUCLEOTIDE SEQUENCE [LARGE SCALE GENOMIC DNA]</scope>
    <source>
        <strain evidence="3 4">DSM 2698</strain>
    </source>
</reference>
<proteinExistence type="inferred from homology"/>
<evidence type="ECO:0000313" key="4">
    <source>
        <dbReference type="Proteomes" id="UP000199347"/>
    </source>
</evidence>
<dbReference type="InterPro" id="IPR029058">
    <property type="entry name" value="AB_hydrolase_fold"/>
</dbReference>
<dbReference type="Proteomes" id="UP000199347">
    <property type="component" value="Unassembled WGS sequence"/>
</dbReference>
<evidence type="ECO:0008006" key="5">
    <source>
        <dbReference type="Google" id="ProtNLM"/>
    </source>
</evidence>
<dbReference type="EMBL" id="FMVW01000006">
    <property type="protein sequence ID" value="SCZ40707.1"/>
    <property type="molecule type" value="Genomic_DNA"/>
</dbReference>
<organism evidence="3 4">
    <name type="scientific">Afifella marina DSM 2698</name>
    <dbReference type="NCBI Taxonomy" id="1120955"/>
    <lineage>
        <taxon>Bacteria</taxon>
        <taxon>Pseudomonadati</taxon>
        <taxon>Pseudomonadota</taxon>
        <taxon>Alphaproteobacteria</taxon>
        <taxon>Hyphomicrobiales</taxon>
        <taxon>Afifellaceae</taxon>
        <taxon>Afifella</taxon>
    </lineage>
</organism>
<dbReference type="InterPro" id="IPR000801">
    <property type="entry name" value="Esterase-like"/>
</dbReference>
<dbReference type="RefSeq" id="WP_092813903.1">
    <property type="nucleotide sequence ID" value="NZ_FMVW01000006.1"/>
</dbReference>